<dbReference type="Pfam" id="PF08281">
    <property type="entry name" value="Sigma70_r4_2"/>
    <property type="match status" value="1"/>
</dbReference>
<dbReference type="InterPro" id="IPR013325">
    <property type="entry name" value="RNA_pol_sigma_r2"/>
</dbReference>
<dbReference type="GO" id="GO:0006352">
    <property type="term" value="P:DNA-templated transcription initiation"/>
    <property type="evidence" value="ECO:0007669"/>
    <property type="project" value="InterPro"/>
</dbReference>
<evidence type="ECO:0000256" key="1">
    <source>
        <dbReference type="ARBA" id="ARBA00010641"/>
    </source>
</evidence>
<feature type="domain" description="RNA polymerase sigma-70 region 2" evidence="6">
    <location>
        <begin position="9"/>
        <end position="75"/>
    </location>
</feature>
<proteinExistence type="inferred from homology"/>
<evidence type="ECO:0000259" key="7">
    <source>
        <dbReference type="Pfam" id="PF08281"/>
    </source>
</evidence>
<evidence type="ECO:0000313" key="9">
    <source>
        <dbReference type="Proteomes" id="UP000183190"/>
    </source>
</evidence>
<dbReference type="Gene3D" id="1.10.10.10">
    <property type="entry name" value="Winged helix-like DNA-binding domain superfamily/Winged helix DNA-binding domain"/>
    <property type="match status" value="1"/>
</dbReference>
<dbReference type="EMBL" id="FNWV01000004">
    <property type="protein sequence ID" value="SEH57867.1"/>
    <property type="molecule type" value="Genomic_DNA"/>
</dbReference>
<sequence length="156" mass="18499">MSSDMEKYYKENGRKVFLYLMTLCGNSDTAEELTQETFYRAIRSLKKYKGECSVYTWLCSIARNAWLEELRKRRKHKTEEISKLIEDTAPRPDEKAESSDGRLRLLKKIHSLPETEKEIILLRASQELSFREIGEIFGKTETWARVTYYRAKQKLM</sequence>
<dbReference type="InterPro" id="IPR036388">
    <property type="entry name" value="WH-like_DNA-bd_sf"/>
</dbReference>
<dbReference type="Proteomes" id="UP000183190">
    <property type="component" value="Unassembled WGS sequence"/>
</dbReference>
<dbReference type="Gene3D" id="1.10.1740.10">
    <property type="match status" value="1"/>
</dbReference>
<dbReference type="InterPro" id="IPR039425">
    <property type="entry name" value="RNA_pol_sigma-70-like"/>
</dbReference>
<name>A0A1H6J787_RUMFL</name>
<dbReference type="SUPFAM" id="SSF88946">
    <property type="entry name" value="Sigma2 domain of RNA polymerase sigma factors"/>
    <property type="match status" value="1"/>
</dbReference>
<dbReference type="RefSeq" id="WP_074716141.1">
    <property type="nucleotide sequence ID" value="NZ_FNWV01000004.1"/>
</dbReference>
<accession>A0A1H6J787</accession>
<evidence type="ECO:0000256" key="3">
    <source>
        <dbReference type="ARBA" id="ARBA00023082"/>
    </source>
</evidence>
<dbReference type="InterPro" id="IPR014284">
    <property type="entry name" value="RNA_pol_sigma-70_dom"/>
</dbReference>
<keyword evidence="4" id="KW-0238">DNA-binding</keyword>
<dbReference type="NCBIfam" id="TIGR02937">
    <property type="entry name" value="sigma70-ECF"/>
    <property type="match status" value="1"/>
</dbReference>
<dbReference type="CDD" id="cd06171">
    <property type="entry name" value="Sigma70_r4"/>
    <property type="match status" value="1"/>
</dbReference>
<dbReference type="GO" id="GO:0016987">
    <property type="term" value="F:sigma factor activity"/>
    <property type="evidence" value="ECO:0007669"/>
    <property type="project" value="UniProtKB-KW"/>
</dbReference>
<protein>
    <submittedName>
        <fullName evidence="8">RNA polymerase sigma-70 factor, ECF subfamily</fullName>
    </submittedName>
</protein>
<dbReference type="PANTHER" id="PTHR43133">
    <property type="entry name" value="RNA POLYMERASE ECF-TYPE SIGMA FACTO"/>
    <property type="match status" value="1"/>
</dbReference>
<keyword evidence="5" id="KW-0804">Transcription</keyword>
<evidence type="ECO:0000256" key="2">
    <source>
        <dbReference type="ARBA" id="ARBA00023015"/>
    </source>
</evidence>
<dbReference type="InterPro" id="IPR013324">
    <property type="entry name" value="RNA_pol_sigma_r3/r4-like"/>
</dbReference>
<evidence type="ECO:0000259" key="6">
    <source>
        <dbReference type="Pfam" id="PF04542"/>
    </source>
</evidence>
<comment type="similarity">
    <text evidence="1">Belongs to the sigma-70 factor family. ECF subfamily.</text>
</comment>
<organism evidence="8 9">
    <name type="scientific">Ruminococcus flavefaciens</name>
    <dbReference type="NCBI Taxonomy" id="1265"/>
    <lineage>
        <taxon>Bacteria</taxon>
        <taxon>Bacillati</taxon>
        <taxon>Bacillota</taxon>
        <taxon>Clostridia</taxon>
        <taxon>Eubacteriales</taxon>
        <taxon>Oscillospiraceae</taxon>
        <taxon>Ruminococcus</taxon>
    </lineage>
</organism>
<dbReference type="InterPro" id="IPR007627">
    <property type="entry name" value="RNA_pol_sigma70_r2"/>
</dbReference>
<dbReference type="GO" id="GO:0003677">
    <property type="term" value="F:DNA binding"/>
    <property type="evidence" value="ECO:0007669"/>
    <property type="project" value="UniProtKB-KW"/>
</dbReference>
<dbReference type="SUPFAM" id="SSF88659">
    <property type="entry name" value="Sigma3 and sigma4 domains of RNA polymerase sigma factors"/>
    <property type="match status" value="1"/>
</dbReference>
<feature type="domain" description="RNA polymerase sigma factor 70 region 4 type 2" evidence="7">
    <location>
        <begin position="103"/>
        <end position="155"/>
    </location>
</feature>
<evidence type="ECO:0000256" key="4">
    <source>
        <dbReference type="ARBA" id="ARBA00023125"/>
    </source>
</evidence>
<dbReference type="PANTHER" id="PTHR43133:SF8">
    <property type="entry name" value="RNA POLYMERASE SIGMA FACTOR HI_1459-RELATED"/>
    <property type="match status" value="1"/>
</dbReference>
<dbReference type="InterPro" id="IPR013249">
    <property type="entry name" value="RNA_pol_sigma70_r4_t2"/>
</dbReference>
<gene>
    <name evidence="8" type="ORF">SAMN02910265_01593</name>
</gene>
<dbReference type="OrthoDB" id="9795666at2"/>
<keyword evidence="3" id="KW-0731">Sigma factor</keyword>
<dbReference type="AlphaFoldDB" id="A0A1H6J787"/>
<dbReference type="Pfam" id="PF04542">
    <property type="entry name" value="Sigma70_r2"/>
    <property type="match status" value="1"/>
</dbReference>
<reference evidence="8 9" key="1">
    <citation type="submission" date="2016-10" db="EMBL/GenBank/DDBJ databases">
        <authorList>
            <person name="de Groot N.N."/>
        </authorList>
    </citation>
    <scope>NUCLEOTIDE SEQUENCE [LARGE SCALE GENOMIC DNA]</scope>
    <source>
        <strain evidence="8 9">YAD2003</strain>
    </source>
</reference>
<evidence type="ECO:0000313" key="8">
    <source>
        <dbReference type="EMBL" id="SEH57867.1"/>
    </source>
</evidence>
<evidence type="ECO:0000256" key="5">
    <source>
        <dbReference type="ARBA" id="ARBA00023163"/>
    </source>
</evidence>
<keyword evidence="2" id="KW-0805">Transcription regulation</keyword>